<name>A0A9W3BJL0_BIOGL</name>
<reference evidence="3" key="1">
    <citation type="submission" date="2025-08" db="UniProtKB">
        <authorList>
            <consortium name="RefSeq"/>
        </authorList>
    </citation>
    <scope>IDENTIFICATION</scope>
</reference>
<accession>A0A9W3BJL0</accession>
<evidence type="ECO:0000256" key="1">
    <source>
        <dbReference type="SAM" id="Coils"/>
    </source>
</evidence>
<keyword evidence="1" id="KW-0175">Coiled coil</keyword>
<dbReference type="RefSeq" id="XP_055899623.1">
    <property type="nucleotide sequence ID" value="XM_056043648.1"/>
</dbReference>
<proteinExistence type="predicted"/>
<organism evidence="2 3">
    <name type="scientific">Biomphalaria glabrata</name>
    <name type="common">Bloodfluke planorb</name>
    <name type="synonym">Freshwater snail</name>
    <dbReference type="NCBI Taxonomy" id="6526"/>
    <lineage>
        <taxon>Eukaryota</taxon>
        <taxon>Metazoa</taxon>
        <taxon>Spiralia</taxon>
        <taxon>Lophotrochozoa</taxon>
        <taxon>Mollusca</taxon>
        <taxon>Gastropoda</taxon>
        <taxon>Heterobranchia</taxon>
        <taxon>Euthyneura</taxon>
        <taxon>Panpulmonata</taxon>
        <taxon>Hygrophila</taxon>
        <taxon>Lymnaeoidea</taxon>
        <taxon>Planorbidae</taxon>
        <taxon>Biomphalaria</taxon>
    </lineage>
</organism>
<dbReference type="OrthoDB" id="10056877at2759"/>
<feature type="coiled-coil region" evidence="1">
    <location>
        <begin position="177"/>
        <end position="220"/>
    </location>
</feature>
<evidence type="ECO:0000313" key="2">
    <source>
        <dbReference type="Proteomes" id="UP001165740"/>
    </source>
</evidence>
<protein>
    <submittedName>
        <fullName evidence="3">Uncharacterized protein LOC129928640</fullName>
    </submittedName>
</protein>
<keyword evidence="2" id="KW-1185">Reference proteome</keyword>
<dbReference type="OMA" id="LEITLNC"/>
<dbReference type="AlphaFoldDB" id="A0A9W3BJL0"/>
<sequence length="225" mass="26263">MQCRDFLKTTASKVLEKSLIKYKLVRSMKWLQPKAIVTDHVSCLKQLEITLNCLSTLGRVDENKCDTIKAQYRQWYNQIISNSSVDFQSFDSSFQRLDVFFKDHLGRQSEFKDLWTVVRFLLMLSHGQAQVERGFSVNKEVMSTNMAEKTLVAKRTISDFIDFSGGIDNIIVTKQMLMAARASREKYRHHLDQLAEEKKKDGLKRKREEDFGELDNLKQKKNALR</sequence>
<evidence type="ECO:0000313" key="3">
    <source>
        <dbReference type="RefSeq" id="XP_055899623.1"/>
    </source>
</evidence>
<dbReference type="GeneID" id="129928640"/>
<dbReference type="Proteomes" id="UP001165740">
    <property type="component" value="Chromosome 10"/>
</dbReference>
<gene>
    <name evidence="3" type="primary">LOC129928640</name>
</gene>